<reference evidence="2" key="1">
    <citation type="submission" date="2016-10" db="EMBL/GenBank/DDBJ databases">
        <authorList>
            <person name="Varghese N."/>
            <person name="Submissions S."/>
        </authorList>
    </citation>
    <scope>NUCLEOTIDE SEQUENCE [LARGE SCALE GENOMIC DNA]</scope>
    <source>
        <strain evidence="2">CGMCC 1.12041</strain>
    </source>
</reference>
<accession>A0A1I1UC35</accession>
<dbReference type="Proteomes" id="UP000198639">
    <property type="component" value="Unassembled WGS sequence"/>
</dbReference>
<protein>
    <submittedName>
        <fullName evidence="1">Uncharacterized protein</fullName>
    </submittedName>
</protein>
<organism evidence="1 2">
    <name type="scientific">Massilia yuzhufengensis</name>
    <dbReference type="NCBI Taxonomy" id="1164594"/>
    <lineage>
        <taxon>Bacteria</taxon>
        <taxon>Pseudomonadati</taxon>
        <taxon>Pseudomonadota</taxon>
        <taxon>Betaproteobacteria</taxon>
        <taxon>Burkholderiales</taxon>
        <taxon>Oxalobacteraceae</taxon>
        <taxon>Telluria group</taxon>
        <taxon>Massilia</taxon>
    </lineage>
</organism>
<evidence type="ECO:0000313" key="2">
    <source>
        <dbReference type="Proteomes" id="UP000198639"/>
    </source>
</evidence>
<keyword evidence="2" id="KW-1185">Reference proteome</keyword>
<sequence length="65" mass="7310">MPCVDHDFKNCPAYMELRNGEQCKQRGCQRKKLAFQTSPALFEHENNDLDSVVIPGKTGGREGTI</sequence>
<proteinExistence type="predicted"/>
<dbReference type="EMBL" id="FOLD01000033">
    <property type="protein sequence ID" value="SFD68426.1"/>
    <property type="molecule type" value="Genomic_DNA"/>
</dbReference>
<dbReference type="AlphaFoldDB" id="A0A1I1UC35"/>
<name>A0A1I1UC35_9BURK</name>
<gene>
    <name evidence="1" type="ORF">SAMN05216204_13314</name>
</gene>
<evidence type="ECO:0000313" key="1">
    <source>
        <dbReference type="EMBL" id="SFD68426.1"/>
    </source>
</evidence>
<dbReference type="RefSeq" id="WP_177207846.1">
    <property type="nucleotide sequence ID" value="NZ_FOLD01000033.1"/>
</dbReference>